<dbReference type="Gene3D" id="3.30.70.3290">
    <property type="match status" value="1"/>
</dbReference>
<dbReference type="Pfam" id="PF22621">
    <property type="entry name" value="CurL-like_PKS_C"/>
    <property type="match status" value="1"/>
</dbReference>
<dbReference type="Pfam" id="PF00698">
    <property type="entry name" value="Acyl_transf_1"/>
    <property type="match status" value="1"/>
</dbReference>
<protein>
    <submittedName>
        <fullName evidence="7">Epothilone polyketide synthase D</fullName>
    </submittedName>
</protein>
<dbReference type="PROSITE" id="PS52004">
    <property type="entry name" value="KS3_2"/>
    <property type="match status" value="1"/>
</dbReference>
<dbReference type="Gene3D" id="3.40.366.10">
    <property type="entry name" value="Malonyl-Coenzyme A Acyl Carrier Protein, domain 2"/>
    <property type="match status" value="1"/>
</dbReference>
<dbReference type="GO" id="GO:0005737">
    <property type="term" value="C:cytoplasm"/>
    <property type="evidence" value="ECO:0007669"/>
    <property type="project" value="TreeGrafter"/>
</dbReference>
<dbReference type="GO" id="GO:0004315">
    <property type="term" value="F:3-oxoacyl-[acyl-carrier-protein] synthase activity"/>
    <property type="evidence" value="ECO:0007669"/>
    <property type="project" value="InterPro"/>
</dbReference>
<dbReference type="OrthoDB" id="9778690at2"/>
<dbReference type="InterPro" id="IPR050091">
    <property type="entry name" value="PKS_NRPS_Biosynth_Enz"/>
</dbReference>
<organism evidence="7 8">
    <name type="scientific">Kutzneria buriramensis</name>
    <dbReference type="NCBI Taxonomy" id="1045776"/>
    <lineage>
        <taxon>Bacteria</taxon>
        <taxon>Bacillati</taxon>
        <taxon>Actinomycetota</taxon>
        <taxon>Actinomycetes</taxon>
        <taxon>Pseudonocardiales</taxon>
        <taxon>Pseudonocardiaceae</taxon>
        <taxon>Kutzneria</taxon>
    </lineage>
</organism>
<evidence type="ECO:0000313" key="7">
    <source>
        <dbReference type="EMBL" id="REH48267.1"/>
    </source>
</evidence>
<dbReference type="GO" id="GO:0004312">
    <property type="term" value="F:fatty acid synthase activity"/>
    <property type="evidence" value="ECO:0007669"/>
    <property type="project" value="TreeGrafter"/>
</dbReference>
<dbReference type="FunFam" id="3.40.47.10:FF:000019">
    <property type="entry name" value="Polyketide synthase type I"/>
    <property type="match status" value="1"/>
</dbReference>
<dbReference type="InterPro" id="IPR016039">
    <property type="entry name" value="Thiolase-like"/>
</dbReference>
<gene>
    <name evidence="7" type="ORF">BCF44_105125</name>
</gene>
<keyword evidence="8" id="KW-1185">Reference proteome</keyword>
<dbReference type="FunFam" id="3.40.366.10:FF:000002">
    <property type="entry name" value="Probable polyketide synthase 2"/>
    <property type="match status" value="1"/>
</dbReference>
<accession>A0A3E0HPD9</accession>
<dbReference type="Pfam" id="PF00550">
    <property type="entry name" value="PP-binding"/>
    <property type="match status" value="1"/>
</dbReference>
<dbReference type="InterPro" id="IPR016036">
    <property type="entry name" value="Malonyl_transacylase_ACP-bd"/>
</dbReference>
<dbReference type="InterPro" id="IPR014030">
    <property type="entry name" value="Ketoacyl_synth_N"/>
</dbReference>
<dbReference type="Proteomes" id="UP000256269">
    <property type="component" value="Unassembled WGS sequence"/>
</dbReference>
<dbReference type="PROSITE" id="PS50075">
    <property type="entry name" value="CARRIER"/>
    <property type="match status" value="1"/>
</dbReference>
<dbReference type="SUPFAM" id="SSF53901">
    <property type="entry name" value="Thiolase-like"/>
    <property type="match status" value="1"/>
</dbReference>
<comment type="caution">
    <text evidence="7">The sequence shown here is derived from an EMBL/GenBank/DDBJ whole genome shotgun (WGS) entry which is preliminary data.</text>
</comment>
<dbReference type="GO" id="GO:0071770">
    <property type="term" value="P:DIM/DIP cell wall layer assembly"/>
    <property type="evidence" value="ECO:0007669"/>
    <property type="project" value="TreeGrafter"/>
</dbReference>
<dbReference type="Gene3D" id="1.10.1200.10">
    <property type="entry name" value="ACP-like"/>
    <property type="match status" value="1"/>
</dbReference>
<dbReference type="InterPro" id="IPR018201">
    <property type="entry name" value="Ketoacyl_synth_AS"/>
</dbReference>
<sequence length="1004" mass="105163">MTDHGKALTPRVPVAVVGIGCRYPGAAGPDELWRLVRDGRDQVGEVPPDRYDVEAVYHPEAGTPGKTATRRGGFLDDVRGFDAAFFGISPREAETMDPQQRLLLETAWEAIEDAGIRPRDLAGSRTGVYVGQAMSNYWDLLSRAGVLDIHSGVNSGTRAALPGRLSFFLDLRGPSVSLDTACSSSLVAVHLAVQSLRLGESEFALVGGVNMILQPHETVALSQGGVLSPDGRCKFGDAGGDGYVRGEGVAVIALKPLPAALADGNPVYAVIRGSSVTGDGRGSGYLMTPALSGQEEMLRAAYVDAGIDPASVDYVEAHGTGTSVGDPVELGALGAILGAGRPAGRPLLVGSVKTNIAHAEAAAGLAGLIKAALVLRHRIVPPSLHLDRPNPAIPFEELNVAIATETTALPDRGRAAVAGVSSFGISGANAHVVLTEHVEGPCSVEPAGPLPLVLSAATEPALDQLRKSYVDYLRGEGLDNLADICATAAKHRQPQEYRLAVGGGSRQDLAEQLDSPLPATDATPADRPRIAFVFPGQGSQWAGMGRELLANSPVFADQLAACDEAVRAEAGWSVIELLLGEDTGWLTELDRIQPVLWAMEVSIAAQWRHWGIEPDVVIGHSMGESAAAYVAGALSLADAAAVICRRSRLCKQIAGQGGMATAELSEAEAAEVIGPYIDRVAIAALNSPHSTVLSGDPEALREIQETLDRQGVFCRLVDVTFASHSPQIDPLREPLLAELADVKPQAGSVPIHSTVLDEVVDGAGLDAAYWVRNLRDPVRLASAVRATGDAVFIEISPHPVLRTALLGSGVRVVPSLYRNESELESLARGLGALYTHGVEAEWDRVFPAGTRCVRLPRYPWQRANFWFAAPTAAPENVIELPGNASLVDAEGRTVAEIPGLRLRFTLGIGTALPAAPAPAGPPLPDAPSDTVGLLAAQVAESLGMRAGSVPLDRPLRAIGLDSLMASRLRTRVNQALGTALPIADFVGDTTLRGLAGAVRAALVN</sequence>
<dbReference type="InterPro" id="IPR016035">
    <property type="entry name" value="Acyl_Trfase/lysoPLipase"/>
</dbReference>
<dbReference type="SUPFAM" id="SSF52151">
    <property type="entry name" value="FabD/lysophospholipase-like"/>
    <property type="match status" value="1"/>
</dbReference>
<proteinExistence type="predicted"/>
<dbReference type="PANTHER" id="PTHR43775:SF37">
    <property type="entry name" value="SI:DKEY-61P9.11"/>
    <property type="match status" value="1"/>
</dbReference>
<dbReference type="PANTHER" id="PTHR43775">
    <property type="entry name" value="FATTY ACID SYNTHASE"/>
    <property type="match status" value="1"/>
</dbReference>
<dbReference type="SUPFAM" id="SSF55048">
    <property type="entry name" value="Probable ACP-binding domain of malonyl-CoA ACP transacylase"/>
    <property type="match status" value="1"/>
</dbReference>
<evidence type="ECO:0000256" key="2">
    <source>
        <dbReference type="ARBA" id="ARBA00022553"/>
    </source>
</evidence>
<dbReference type="SMART" id="SM00825">
    <property type="entry name" value="PKS_KS"/>
    <property type="match status" value="1"/>
</dbReference>
<dbReference type="InterPro" id="IPR014043">
    <property type="entry name" value="Acyl_transferase_dom"/>
</dbReference>
<dbReference type="InterPro" id="IPR036736">
    <property type="entry name" value="ACP-like_sf"/>
</dbReference>
<evidence type="ECO:0000256" key="3">
    <source>
        <dbReference type="ARBA" id="ARBA00022679"/>
    </source>
</evidence>
<evidence type="ECO:0000313" key="8">
    <source>
        <dbReference type="Proteomes" id="UP000256269"/>
    </source>
</evidence>
<dbReference type="SMART" id="SM00827">
    <property type="entry name" value="PKS_AT"/>
    <property type="match status" value="1"/>
</dbReference>
<evidence type="ECO:0000256" key="4">
    <source>
        <dbReference type="ARBA" id="ARBA00023315"/>
    </source>
</evidence>
<dbReference type="CDD" id="cd00833">
    <property type="entry name" value="PKS"/>
    <property type="match status" value="1"/>
</dbReference>
<dbReference type="SUPFAM" id="SSF47336">
    <property type="entry name" value="ACP-like"/>
    <property type="match status" value="1"/>
</dbReference>
<evidence type="ECO:0000259" key="5">
    <source>
        <dbReference type="PROSITE" id="PS50075"/>
    </source>
</evidence>
<name>A0A3E0HPD9_9PSEU</name>
<dbReference type="GO" id="GO:0005886">
    <property type="term" value="C:plasma membrane"/>
    <property type="evidence" value="ECO:0007669"/>
    <property type="project" value="TreeGrafter"/>
</dbReference>
<dbReference type="InterPro" id="IPR014031">
    <property type="entry name" value="Ketoacyl_synth_C"/>
</dbReference>
<keyword evidence="2" id="KW-0597">Phosphoprotein</keyword>
<feature type="domain" description="Ketosynthase family 3 (KS3)" evidence="6">
    <location>
        <begin position="11"/>
        <end position="436"/>
    </location>
</feature>
<dbReference type="Pfam" id="PF02801">
    <property type="entry name" value="Ketoacyl-synt_C"/>
    <property type="match status" value="1"/>
</dbReference>
<dbReference type="AlphaFoldDB" id="A0A3E0HPD9"/>
<dbReference type="GO" id="GO:0006633">
    <property type="term" value="P:fatty acid biosynthetic process"/>
    <property type="evidence" value="ECO:0007669"/>
    <property type="project" value="InterPro"/>
</dbReference>
<dbReference type="EMBL" id="QUNO01000005">
    <property type="protein sequence ID" value="REH48267.1"/>
    <property type="molecule type" value="Genomic_DNA"/>
</dbReference>
<evidence type="ECO:0000259" key="6">
    <source>
        <dbReference type="PROSITE" id="PS52004"/>
    </source>
</evidence>
<dbReference type="Pfam" id="PF00109">
    <property type="entry name" value="ketoacyl-synt"/>
    <property type="match status" value="1"/>
</dbReference>
<reference evidence="7 8" key="1">
    <citation type="submission" date="2018-08" db="EMBL/GenBank/DDBJ databases">
        <title>Genomic Encyclopedia of Archaeal and Bacterial Type Strains, Phase II (KMG-II): from individual species to whole genera.</title>
        <authorList>
            <person name="Goeker M."/>
        </authorList>
    </citation>
    <scope>NUCLEOTIDE SEQUENCE [LARGE SCALE GENOMIC DNA]</scope>
    <source>
        <strain evidence="7 8">DSM 45791</strain>
    </source>
</reference>
<dbReference type="InterPro" id="IPR001227">
    <property type="entry name" value="Ac_transferase_dom_sf"/>
</dbReference>
<dbReference type="InterPro" id="IPR020806">
    <property type="entry name" value="PKS_PP-bd"/>
</dbReference>
<keyword evidence="4" id="KW-0012">Acyltransferase</keyword>
<dbReference type="Gene3D" id="3.40.47.10">
    <property type="match status" value="1"/>
</dbReference>
<dbReference type="InterPro" id="IPR020841">
    <property type="entry name" value="PKS_Beta-ketoAc_synthase_dom"/>
</dbReference>
<keyword evidence="3" id="KW-0808">Transferase</keyword>
<dbReference type="SMART" id="SM00823">
    <property type="entry name" value="PKS_PP"/>
    <property type="match status" value="1"/>
</dbReference>
<dbReference type="InterPro" id="IPR009081">
    <property type="entry name" value="PP-bd_ACP"/>
</dbReference>
<dbReference type="GO" id="GO:0031177">
    <property type="term" value="F:phosphopantetheine binding"/>
    <property type="evidence" value="ECO:0007669"/>
    <property type="project" value="InterPro"/>
</dbReference>
<evidence type="ECO:0000256" key="1">
    <source>
        <dbReference type="ARBA" id="ARBA00022450"/>
    </source>
</evidence>
<keyword evidence="1" id="KW-0596">Phosphopantetheine</keyword>
<feature type="domain" description="Carrier" evidence="5">
    <location>
        <begin position="925"/>
        <end position="1002"/>
    </location>
</feature>
<dbReference type="PROSITE" id="PS00606">
    <property type="entry name" value="KS3_1"/>
    <property type="match status" value="1"/>
</dbReference>